<dbReference type="OrthoDB" id="751422at2759"/>
<dbReference type="PANTHER" id="PTHR47747:SF3">
    <property type="entry name" value="OS03G0853600 PROTEIN"/>
    <property type="match status" value="1"/>
</dbReference>
<keyword evidence="2" id="KW-1185">Reference proteome</keyword>
<name>A0A6I9QZV4_ELAGV</name>
<feature type="coiled-coil region" evidence="1">
    <location>
        <begin position="121"/>
        <end position="158"/>
    </location>
</feature>
<dbReference type="KEGG" id="egu:105042533"/>
<protein>
    <submittedName>
        <fullName evidence="3 4">Uncharacterized protein LOC105042533</fullName>
    </submittedName>
</protein>
<keyword evidence="1" id="KW-0175">Coiled coil</keyword>
<dbReference type="Proteomes" id="UP000504607">
    <property type="component" value="Chromosome 4"/>
</dbReference>
<dbReference type="RefSeq" id="XP_073112971.1">
    <property type="nucleotide sequence ID" value="XM_073256870.1"/>
</dbReference>
<dbReference type="RefSeq" id="XP_010918093.1">
    <property type="nucleotide sequence ID" value="XM_010919791.2"/>
</dbReference>
<gene>
    <name evidence="3 4" type="primary">LOC105042533</name>
</gene>
<reference evidence="3 4" key="1">
    <citation type="submission" date="2025-04" db="UniProtKB">
        <authorList>
            <consortium name="RefSeq"/>
        </authorList>
    </citation>
    <scope>IDENTIFICATION</scope>
</reference>
<dbReference type="PANTHER" id="PTHR47747">
    <property type="entry name" value="RIBONUCLEASE P PROTEIN SUBUNIT P38-LIKE PROTEIN"/>
    <property type="match status" value="1"/>
</dbReference>
<evidence type="ECO:0000256" key="1">
    <source>
        <dbReference type="SAM" id="Coils"/>
    </source>
</evidence>
<dbReference type="RefSeq" id="XP_010918094.1">
    <property type="nucleotide sequence ID" value="XM_010919792.2"/>
</dbReference>
<evidence type="ECO:0000313" key="2">
    <source>
        <dbReference type="Proteomes" id="UP000504607"/>
    </source>
</evidence>
<dbReference type="AlphaFoldDB" id="A0A6I9QZV4"/>
<dbReference type="GeneID" id="105042533"/>
<sequence length="457" mass="51732">MMATAAAKAVSDEKPKRFSATAIESATGASSLPTSRLLSSYLGISFAVFLGFLPKASLSYVPSLQSRNRILAFKLFQAEEQLRQLRSRRREDAKANARVAEIFAGHRHAWHQEERRLLHQHSAAADEIAALKARISDLEKTEADLRSSVEKLERQVSERDEMLDFMARKAEGGGDFKEAKDLGLEEEEEEEFSSGMGGKLRVSEEGLDPVVPESCFLERNAELDEMMSLYAKPNGFGRDFLPVAASKPWTDRSAGWQEMHHDCLEPVYGMKPFVPRREYPWKVDGESAGVSSKLKLLEQELINLEKVGKGELSKMSSLMTKQAKRYQSLAGKIDDLCRRMQVSDPCDATLSPEFRTQRQTEFLLEAFRLQNRATEIRQKLSTLQTETTKSHLGDELSAQTKLSTRRSLDLIRKNFKEIQRNLEIWLARIMGDLEGILARDSASRVSDYYVPPYPFVQ</sequence>
<accession>A0A6I9QZV4</accession>
<proteinExistence type="predicted"/>
<evidence type="ECO:0000313" key="3">
    <source>
        <dbReference type="RefSeq" id="XP_010918093.1"/>
    </source>
</evidence>
<organism evidence="2 4">
    <name type="scientific">Elaeis guineensis var. tenera</name>
    <name type="common">Oil palm</name>
    <dbReference type="NCBI Taxonomy" id="51953"/>
    <lineage>
        <taxon>Eukaryota</taxon>
        <taxon>Viridiplantae</taxon>
        <taxon>Streptophyta</taxon>
        <taxon>Embryophyta</taxon>
        <taxon>Tracheophyta</taxon>
        <taxon>Spermatophyta</taxon>
        <taxon>Magnoliopsida</taxon>
        <taxon>Liliopsida</taxon>
        <taxon>Arecaceae</taxon>
        <taxon>Arecoideae</taxon>
        <taxon>Cocoseae</taxon>
        <taxon>Elaeidinae</taxon>
        <taxon>Elaeis</taxon>
    </lineage>
</organism>
<evidence type="ECO:0000313" key="4">
    <source>
        <dbReference type="RefSeq" id="XP_010918094.1"/>
    </source>
</evidence>